<evidence type="ECO:0000256" key="8">
    <source>
        <dbReference type="SAM" id="Phobius"/>
    </source>
</evidence>
<sequence length="493" mass="53118">MVVNEGAASAASVAPAAAAAIRQQQQQEQQQQEDGPCVSSFASRSNSRNNSRNNSRSNSHSSSISSSSTNNNISTICTSSSCSRGSSRLWLCSCAVGLFVVAAGFAVCAAAAALQPLQHEFKLCGSKFACSEKGAFVAVLAPGAAVGSLVGGYIADRIGRWWSLFSSSILFLLSTAIIVLAPTYPLVLLGRAFQGVFVAVGLVVSFTFAAEIAPAKLRGSFVALQEVLQCTGCFLPYLVAWAIPGLSWRGLVGIAALFTILMICCLPLLPESPRYLLLQREAAAAERAMIRLGYSEQQRQQLLQSVQHQQQLQQQEQQEQELQQQQQQQQQQLGLCDLETVCSEESAPVPAAAATAVATKPGAKQANHHHSSLLGRYPVYYLLILLAVVFYYCGEPEEFLLLIWAYPHWVSCGGNCFLRLSPPRHRALGVGLASTCGWGVSIFFQLYGEPLLVYLGPDIGFLLFAILSLVVFFFTSFFVPELKGKELQGSTVG</sequence>
<keyword evidence="4 8" id="KW-1133">Transmembrane helix</keyword>
<feature type="transmembrane region" description="Helical" evidence="8">
    <location>
        <begin position="250"/>
        <end position="269"/>
    </location>
</feature>
<dbReference type="OrthoDB" id="348388at2759"/>
<evidence type="ECO:0000256" key="4">
    <source>
        <dbReference type="ARBA" id="ARBA00022989"/>
    </source>
</evidence>
<dbReference type="Proteomes" id="UP000030763">
    <property type="component" value="Unassembled WGS sequence"/>
</dbReference>
<dbReference type="PANTHER" id="PTHR48020">
    <property type="entry name" value="PROTON MYO-INOSITOL COTRANSPORTER"/>
    <property type="match status" value="1"/>
</dbReference>
<keyword evidence="2" id="KW-0813">Transport</keyword>
<feature type="transmembrane region" description="Helical" evidence="8">
    <location>
        <begin position="222"/>
        <end position="244"/>
    </location>
</feature>
<proteinExistence type="predicted"/>
<dbReference type="VEuPathDB" id="ToxoDB:EMWEY_00009060"/>
<organism evidence="10 11">
    <name type="scientific">Eimeria maxima</name>
    <name type="common">Coccidian parasite</name>
    <dbReference type="NCBI Taxonomy" id="5804"/>
    <lineage>
        <taxon>Eukaryota</taxon>
        <taxon>Sar</taxon>
        <taxon>Alveolata</taxon>
        <taxon>Apicomplexa</taxon>
        <taxon>Conoidasida</taxon>
        <taxon>Coccidia</taxon>
        <taxon>Eucoccidiorida</taxon>
        <taxon>Eimeriorina</taxon>
        <taxon>Eimeriidae</taxon>
        <taxon>Eimeria</taxon>
    </lineage>
</organism>
<dbReference type="GO" id="GO:0022857">
    <property type="term" value="F:transmembrane transporter activity"/>
    <property type="evidence" value="ECO:0007669"/>
    <property type="project" value="InterPro"/>
</dbReference>
<keyword evidence="3 8" id="KW-0812">Transmembrane</keyword>
<keyword evidence="10" id="KW-0762">Sugar transport</keyword>
<evidence type="ECO:0000256" key="3">
    <source>
        <dbReference type="ARBA" id="ARBA00022692"/>
    </source>
</evidence>
<reference evidence="10" key="2">
    <citation type="submission" date="2013-10" db="EMBL/GenBank/DDBJ databases">
        <authorList>
            <person name="Aslett M."/>
        </authorList>
    </citation>
    <scope>NUCLEOTIDE SEQUENCE [LARGE SCALE GENOMIC DNA]</scope>
    <source>
        <strain evidence="10">Weybridge</strain>
    </source>
</reference>
<feature type="coiled-coil region" evidence="6">
    <location>
        <begin position="305"/>
        <end position="332"/>
    </location>
</feature>
<dbReference type="GeneID" id="25334892"/>
<evidence type="ECO:0000256" key="6">
    <source>
        <dbReference type="SAM" id="Coils"/>
    </source>
</evidence>
<dbReference type="GO" id="GO:0016020">
    <property type="term" value="C:membrane"/>
    <property type="evidence" value="ECO:0007669"/>
    <property type="project" value="UniProtKB-SubCell"/>
</dbReference>
<dbReference type="SUPFAM" id="SSF103473">
    <property type="entry name" value="MFS general substrate transporter"/>
    <property type="match status" value="1"/>
</dbReference>
<accession>U6MA82</accession>
<dbReference type="PANTHER" id="PTHR48020:SF12">
    <property type="entry name" value="PROTON MYO-INOSITOL COTRANSPORTER"/>
    <property type="match status" value="1"/>
</dbReference>
<dbReference type="InterPro" id="IPR020846">
    <property type="entry name" value="MFS_dom"/>
</dbReference>
<dbReference type="AlphaFoldDB" id="U6MA82"/>
<feature type="transmembrane region" description="Helical" evidence="8">
    <location>
        <begin position="192"/>
        <end position="210"/>
    </location>
</feature>
<feature type="transmembrane region" description="Helical" evidence="8">
    <location>
        <begin position="427"/>
        <end position="447"/>
    </location>
</feature>
<evidence type="ECO:0000313" key="10">
    <source>
        <dbReference type="EMBL" id="CDJ61107.1"/>
    </source>
</evidence>
<evidence type="ECO:0000259" key="9">
    <source>
        <dbReference type="PROSITE" id="PS50850"/>
    </source>
</evidence>
<feature type="transmembrane region" description="Helical" evidence="8">
    <location>
        <begin position="399"/>
        <end position="420"/>
    </location>
</feature>
<feature type="transmembrane region" description="Helical" evidence="8">
    <location>
        <begin position="374"/>
        <end position="393"/>
    </location>
</feature>
<keyword evidence="11" id="KW-1185">Reference proteome</keyword>
<evidence type="ECO:0000256" key="2">
    <source>
        <dbReference type="ARBA" id="ARBA00022448"/>
    </source>
</evidence>
<dbReference type="RefSeq" id="XP_013337757.1">
    <property type="nucleotide sequence ID" value="XM_013482303.1"/>
</dbReference>
<evidence type="ECO:0000313" key="11">
    <source>
        <dbReference type="Proteomes" id="UP000030763"/>
    </source>
</evidence>
<feature type="domain" description="Major facilitator superfamily (MFS) profile" evidence="9">
    <location>
        <begin position="90"/>
        <end position="493"/>
    </location>
</feature>
<comment type="subcellular location">
    <subcellularLocation>
        <location evidence="1">Membrane</location>
        <topology evidence="1">Multi-pass membrane protein</topology>
    </subcellularLocation>
</comment>
<keyword evidence="5 8" id="KW-0472">Membrane</keyword>
<dbReference type="Gene3D" id="1.20.1250.20">
    <property type="entry name" value="MFS general substrate transporter like domains"/>
    <property type="match status" value="2"/>
</dbReference>
<keyword evidence="6" id="KW-0175">Coiled coil</keyword>
<reference evidence="10" key="1">
    <citation type="submission" date="2013-10" db="EMBL/GenBank/DDBJ databases">
        <title>Genomic analysis of the causative agents of coccidiosis in chickens.</title>
        <authorList>
            <person name="Reid A.J."/>
            <person name="Blake D."/>
            <person name="Billington K."/>
            <person name="Browne H."/>
            <person name="Dunn M."/>
            <person name="Hung S."/>
            <person name="Kawahara F."/>
            <person name="Miranda-Saavedra D."/>
            <person name="Mourier T."/>
            <person name="Nagra H."/>
            <person name="Otto T.D."/>
            <person name="Rawlings N."/>
            <person name="Sanchez A."/>
            <person name="Sanders M."/>
            <person name="Subramaniam C."/>
            <person name="Tay Y."/>
            <person name="Dear P."/>
            <person name="Doerig C."/>
            <person name="Gruber A."/>
            <person name="Parkinson J."/>
            <person name="Shirley M."/>
            <person name="Wan K.L."/>
            <person name="Berriman M."/>
            <person name="Tomley F."/>
            <person name="Pain A."/>
        </authorList>
    </citation>
    <scope>NUCLEOTIDE SEQUENCE [LARGE SCALE GENOMIC DNA]</scope>
    <source>
        <strain evidence="10">Weybridge</strain>
    </source>
</reference>
<feature type="transmembrane region" description="Helical" evidence="8">
    <location>
        <begin position="89"/>
        <end position="114"/>
    </location>
</feature>
<dbReference type="InterPro" id="IPR005828">
    <property type="entry name" value="MFS_sugar_transport-like"/>
</dbReference>
<dbReference type="InterPro" id="IPR036259">
    <property type="entry name" value="MFS_trans_sf"/>
</dbReference>
<feature type="compositionally biased region" description="Low complexity" evidence="7">
    <location>
        <begin position="39"/>
        <end position="71"/>
    </location>
</feature>
<feature type="transmembrane region" description="Helical" evidence="8">
    <location>
        <begin position="161"/>
        <end position="180"/>
    </location>
</feature>
<dbReference type="PROSITE" id="PS50850">
    <property type="entry name" value="MFS"/>
    <property type="match status" value="1"/>
</dbReference>
<evidence type="ECO:0000256" key="1">
    <source>
        <dbReference type="ARBA" id="ARBA00004141"/>
    </source>
</evidence>
<evidence type="ECO:0000256" key="5">
    <source>
        <dbReference type="ARBA" id="ARBA00023136"/>
    </source>
</evidence>
<feature type="region of interest" description="Disordered" evidence="7">
    <location>
        <begin position="19"/>
        <end position="71"/>
    </location>
</feature>
<feature type="compositionally biased region" description="Low complexity" evidence="7">
    <location>
        <begin position="19"/>
        <end position="32"/>
    </location>
</feature>
<gene>
    <name evidence="10" type="ORF">EMWEY_00009060</name>
</gene>
<evidence type="ECO:0000256" key="7">
    <source>
        <dbReference type="SAM" id="MobiDB-lite"/>
    </source>
</evidence>
<dbReference type="Pfam" id="PF00083">
    <property type="entry name" value="Sugar_tr"/>
    <property type="match status" value="2"/>
</dbReference>
<dbReference type="InterPro" id="IPR050814">
    <property type="entry name" value="Myo-inositol_Transporter"/>
</dbReference>
<name>U6MA82_EIMMA</name>
<feature type="transmembrane region" description="Helical" evidence="8">
    <location>
        <begin position="134"/>
        <end position="154"/>
    </location>
</feature>
<protein>
    <submittedName>
        <fullName evidence="10">Glucose transporter, putative</fullName>
    </submittedName>
</protein>
<dbReference type="EMBL" id="HG722006">
    <property type="protein sequence ID" value="CDJ61107.1"/>
    <property type="molecule type" value="Genomic_DNA"/>
</dbReference>
<feature type="transmembrane region" description="Helical" evidence="8">
    <location>
        <begin position="459"/>
        <end position="479"/>
    </location>
</feature>